<dbReference type="Pfam" id="PF00573">
    <property type="entry name" value="Ribosomal_L4"/>
    <property type="match status" value="1"/>
</dbReference>
<dbReference type="InterPro" id="IPR023574">
    <property type="entry name" value="Ribosomal_uL4_dom_sf"/>
</dbReference>
<sequence length="292" mass="33116">MKFLVPELRCLIVRSVRKYCSEAVATSNAAGATQSTTAVPLPVVNLGDRKLPFLTGYENPRQAWVESFDTVEEKKLGLVDLHPSVFGEMPRIDVLQENVRWQRMYKFVSYAHTKVRSEVRGGGRKPWPQKGSGRARHGSIRSPLFRGGGVVHGPRSPTSYFYMLPFYTRVLGLTSTLSIKLAQDDLHIIPDLEIPTDDPEYIQDLIQTRNWGVSVLIVDAEDVMPRNVTIATDDLKHVNLMPVYGLNVYSMLKHETLVLTLSALEKLEERLLYQLNRMDGKDMCKKFKVNQV</sequence>
<comment type="similarity">
    <text evidence="2">Belongs to the universal ribosomal protein uL4 family.</text>
</comment>
<dbReference type="InterPro" id="IPR013005">
    <property type="entry name" value="Ribosomal_uL4-like"/>
</dbReference>
<dbReference type="PANTHER" id="PTHR10746">
    <property type="entry name" value="50S RIBOSOMAL PROTEIN L4"/>
    <property type="match status" value="1"/>
</dbReference>
<dbReference type="NCBIfam" id="TIGR03953">
    <property type="entry name" value="rplD_bact"/>
    <property type="match status" value="1"/>
</dbReference>
<dbReference type="GO" id="GO:0005743">
    <property type="term" value="C:mitochondrial inner membrane"/>
    <property type="evidence" value="ECO:0007669"/>
    <property type="project" value="UniProtKB-ARBA"/>
</dbReference>
<reference evidence="9" key="2">
    <citation type="submission" date="2014-07" db="EMBL/GenBank/DDBJ databases">
        <authorList>
            <person name="Hull J."/>
        </authorList>
    </citation>
    <scope>NUCLEOTIDE SEQUENCE</scope>
</reference>
<evidence type="ECO:0000256" key="1">
    <source>
        <dbReference type="ARBA" id="ARBA00004173"/>
    </source>
</evidence>
<evidence type="ECO:0000256" key="8">
    <source>
        <dbReference type="SAM" id="MobiDB-lite"/>
    </source>
</evidence>
<dbReference type="FunFam" id="3.40.1370.10:FF:000005">
    <property type="entry name" value="39S ribosomal protein L4, mitochondrial"/>
    <property type="match status" value="1"/>
</dbReference>
<dbReference type="Gene3D" id="3.40.1370.10">
    <property type="match status" value="1"/>
</dbReference>
<gene>
    <name evidence="9" type="primary">MRPL4</name>
    <name evidence="9" type="ORF">CM83_49140</name>
    <name evidence="10" type="ORF">g.56764</name>
</gene>
<evidence type="ECO:0000313" key="9">
    <source>
        <dbReference type="EMBL" id="JAF98277.1"/>
    </source>
</evidence>
<comment type="subcellular location">
    <subcellularLocation>
        <location evidence="1">Mitochondrion</location>
    </subcellularLocation>
</comment>
<evidence type="ECO:0000256" key="2">
    <source>
        <dbReference type="ARBA" id="ARBA00010528"/>
    </source>
</evidence>
<keyword evidence="3 9" id="KW-0689">Ribosomal protein</keyword>
<evidence type="ECO:0000256" key="4">
    <source>
        <dbReference type="ARBA" id="ARBA00023128"/>
    </source>
</evidence>
<dbReference type="GO" id="GO:0003735">
    <property type="term" value="F:structural constituent of ribosome"/>
    <property type="evidence" value="ECO:0007669"/>
    <property type="project" value="InterPro"/>
</dbReference>
<name>A0A0A9VVN6_LYGHE</name>
<evidence type="ECO:0000256" key="7">
    <source>
        <dbReference type="ARBA" id="ARBA00082711"/>
    </source>
</evidence>
<dbReference type="EMBL" id="GDHC01011759">
    <property type="protein sequence ID" value="JAQ06870.1"/>
    <property type="molecule type" value="Transcribed_RNA"/>
</dbReference>
<dbReference type="GO" id="GO:0006412">
    <property type="term" value="P:translation"/>
    <property type="evidence" value="ECO:0007669"/>
    <property type="project" value="InterPro"/>
</dbReference>
<dbReference type="AlphaFoldDB" id="A0A0A9VVN6"/>
<dbReference type="GO" id="GO:1990904">
    <property type="term" value="C:ribonucleoprotein complex"/>
    <property type="evidence" value="ECO:0007669"/>
    <property type="project" value="UniProtKB-KW"/>
</dbReference>
<dbReference type="SUPFAM" id="SSF52166">
    <property type="entry name" value="Ribosomal protein L4"/>
    <property type="match status" value="1"/>
</dbReference>
<evidence type="ECO:0000313" key="10">
    <source>
        <dbReference type="EMBL" id="JAQ06870.1"/>
    </source>
</evidence>
<evidence type="ECO:0000256" key="3">
    <source>
        <dbReference type="ARBA" id="ARBA00022980"/>
    </source>
</evidence>
<reference evidence="10" key="3">
    <citation type="journal article" date="2016" name="Gigascience">
        <title>De novo construction of an expanded transcriptome assembly for the western tarnished plant bug, Lygus hesperus.</title>
        <authorList>
            <person name="Tassone E.E."/>
            <person name="Geib S.M."/>
            <person name="Hall B."/>
            <person name="Fabrick J.A."/>
            <person name="Brent C.S."/>
            <person name="Hull J.J."/>
        </authorList>
    </citation>
    <scope>NUCLEOTIDE SEQUENCE</scope>
</reference>
<organism evidence="9">
    <name type="scientific">Lygus hesperus</name>
    <name type="common">Western plant bug</name>
    <dbReference type="NCBI Taxonomy" id="30085"/>
    <lineage>
        <taxon>Eukaryota</taxon>
        <taxon>Metazoa</taxon>
        <taxon>Ecdysozoa</taxon>
        <taxon>Arthropoda</taxon>
        <taxon>Hexapoda</taxon>
        <taxon>Insecta</taxon>
        <taxon>Pterygota</taxon>
        <taxon>Neoptera</taxon>
        <taxon>Paraneoptera</taxon>
        <taxon>Hemiptera</taxon>
        <taxon>Heteroptera</taxon>
        <taxon>Panheteroptera</taxon>
        <taxon>Cimicomorpha</taxon>
        <taxon>Miridae</taxon>
        <taxon>Mirini</taxon>
        <taxon>Lygus</taxon>
    </lineage>
</organism>
<dbReference type="GO" id="GO:0005840">
    <property type="term" value="C:ribosome"/>
    <property type="evidence" value="ECO:0007669"/>
    <property type="project" value="UniProtKB-KW"/>
</dbReference>
<dbReference type="InterPro" id="IPR002136">
    <property type="entry name" value="Ribosomal_uL4"/>
</dbReference>
<dbReference type="PANTHER" id="PTHR10746:SF6">
    <property type="entry name" value="LARGE RIBOSOMAL SUBUNIT PROTEIN UL4M"/>
    <property type="match status" value="1"/>
</dbReference>
<dbReference type="EMBL" id="GBHO01045326">
    <property type="protein sequence ID" value="JAF98277.1"/>
    <property type="molecule type" value="Transcribed_RNA"/>
</dbReference>
<evidence type="ECO:0000256" key="5">
    <source>
        <dbReference type="ARBA" id="ARBA00023274"/>
    </source>
</evidence>
<keyword evidence="4" id="KW-0496">Mitochondrion</keyword>
<keyword evidence="5" id="KW-0687">Ribonucleoprotein</keyword>
<feature type="region of interest" description="Disordered" evidence="8">
    <location>
        <begin position="119"/>
        <end position="141"/>
    </location>
</feature>
<proteinExistence type="inferred from homology"/>
<accession>A0A0A9VVN6</accession>
<evidence type="ECO:0000256" key="6">
    <source>
        <dbReference type="ARBA" id="ARBA00040565"/>
    </source>
</evidence>
<protein>
    <recommendedName>
        <fullName evidence="6">Large ribosomal subunit protein uL4m</fullName>
    </recommendedName>
    <alternativeName>
        <fullName evidence="7">39S ribosomal protein L4, mitochondrial</fullName>
    </alternativeName>
</protein>
<reference evidence="9" key="1">
    <citation type="journal article" date="2014" name="PLoS ONE">
        <title>Transcriptome-Based Identification of ABC Transporters in the Western Tarnished Plant Bug Lygus hesperus.</title>
        <authorList>
            <person name="Hull J.J."/>
            <person name="Chaney K."/>
            <person name="Geib S.M."/>
            <person name="Fabrick J.A."/>
            <person name="Brent C.S."/>
            <person name="Walsh D."/>
            <person name="Lavine L.C."/>
        </authorList>
    </citation>
    <scope>NUCLEOTIDE SEQUENCE</scope>
</reference>
<dbReference type="HAMAP" id="MF_01328_B">
    <property type="entry name" value="Ribosomal_uL4_B"/>
    <property type="match status" value="1"/>
</dbReference>